<dbReference type="RefSeq" id="WP_050057773.1">
    <property type="nucleotide sequence ID" value="NZ_JACHEK010000001.1"/>
</dbReference>
<reference evidence="3 4" key="1">
    <citation type="submission" date="2020-08" db="EMBL/GenBank/DDBJ databases">
        <title>Genomic Encyclopedia of Type Strains, Phase IV (KMG-IV): sequencing the most valuable type-strain genomes for metagenomic binning, comparative biology and taxonomic classification.</title>
        <authorList>
            <person name="Goeker M."/>
        </authorList>
    </citation>
    <scope>NUCLEOTIDE SEQUENCE [LARGE SCALE GENOMIC DNA]</scope>
    <source>
        <strain evidence="3 4">DSM 103733</strain>
    </source>
</reference>
<feature type="region of interest" description="Disordered" evidence="1">
    <location>
        <begin position="1"/>
        <end position="132"/>
    </location>
</feature>
<evidence type="ECO:0000313" key="4">
    <source>
        <dbReference type="Proteomes" id="UP000538666"/>
    </source>
</evidence>
<dbReference type="AlphaFoldDB" id="A0A841JQ59"/>
<evidence type="ECO:0000256" key="2">
    <source>
        <dbReference type="SAM" id="Phobius"/>
    </source>
</evidence>
<keyword evidence="2" id="KW-0472">Membrane</keyword>
<feature type="compositionally biased region" description="Polar residues" evidence="1">
    <location>
        <begin position="84"/>
        <end position="93"/>
    </location>
</feature>
<keyword evidence="4" id="KW-1185">Reference proteome</keyword>
<protein>
    <submittedName>
        <fullName evidence="3">Uncharacterized protein</fullName>
    </submittedName>
</protein>
<dbReference type="EMBL" id="JACHEK010000001">
    <property type="protein sequence ID" value="MBB6142565.1"/>
    <property type="molecule type" value="Genomic_DNA"/>
</dbReference>
<proteinExistence type="predicted"/>
<feature type="compositionally biased region" description="Polar residues" evidence="1">
    <location>
        <begin position="15"/>
        <end position="28"/>
    </location>
</feature>
<accession>A0A841JQ59</accession>
<dbReference type="Proteomes" id="UP000538666">
    <property type="component" value="Unassembled WGS sequence"/>
</dbReference>
<keyword evidence="2" id="KW-1133">Transmembrane helix</keyword>
<evidence type="ECO:0000313" key="3">
    <source>
        <dbReference type="EMBL" id="MBB6142565.1"/>
    </source>
</evidence>
<name>A0A841JQ59_9BACT</name>
<gene>
    <name evidence="3" type="ORF">HNQ77_000503</name>
</gene>
<feature type="region of interest" description="Disordered" evidence="1">
    <location>
        <begin position="157"/>
        <end position="187"/>
    </location>
</feature>
<evidence type="ECO:0000256" key="1">
    <source>
        <dbReference type="SAM" id="MobiDB-lite"/>
    </source>
</evidence>
<sequence length="235" mass="25260">MAKPTEPRGKVNPAEKNSSQGATASKSADLTGIFRQVEVRDPSPSAETPSSPLPRTSQAVQTEDHKTGAELTQPFRKLDYSPGNGAQTKTAPPNDSDDLDAGFTALLRTLSNDSDDELIPQLPQAEPESPLDGPGEFTSIASRQIFLNGATHEIVQPRRPEYPPASIPKTNGKTQPPAPSLSSAKPAKDIPVAEDAIRPPRKVLIARWVPWVLLLNLLFSLIALLIVGALSLRFH</sequence>
<feature type="transmembrane region" description="Helical" evidence="2">
    <location>
        <begin position="208"/>
        <end position="232"/>
    </location>
</feature>
<organism evidence="3 4">
    <name type="scientific">Silvibacterium bohemicum</name>
    <dbReference type="NCBI Taxonomy" id="1577686"/>
    <lineage>
        <taxon>Bacteria</taxon>
        <taxon>Pseudomonadati</taxon>
        <taxon>Acidobacteriota</taxon>
        <taxon>Terriglobia</taxon>
        <taxon>Terriglobales</taxon>
        <taxon>Acidobacteriaceae</taxon>
        <taxon>Silvibacterium</taxon>
    </lineage>
</organism>
<comment type="caution">
    <text evidence="3">The sequence shown here is derived from an EMBL/GenBank/DDBJ whole genome shotgun (WGS) entry which is preliminary data.</text>
</comment>
<keyword evidence="2" id="KW-0812">Transmembrane</keyword>
<feature type="compositionally biased region" description="Polar residues" evidence="1">
    <location>
        <begin position="45"/>
        <end position="61"/>
    </location>
</feature>